<dbReference type="InterPro" id="IPR018087">
    <property type="entry name" value="Glyco_hydro_5_CS"/>
</dbReference>
<keyword evidence="1 3" id="KW-0378">Hydrolase</keyword>
<evidence type="ECO:0000313" key="9">
    <source>
        <dbReference type="Proteomes" id="UP000766986"/>
    </source>
</evidence>
<feature type="signal peptide" evidence="4">
    <location>
        <begin position="1"/>
        <end position="26"/>
    </location>
</feature>
<dbReference type="PANTHER" id="PTHR31297">
    <property type="entry name" value="GLUCAN ENDO-1,6-BETA-GLUCOSIDASE B"/>
    <property type="match status" value="1"/>
</dbReference>
<comment type="caution">
    <text evidence="6">The sequence shown here is derived from an EMBL/GenBank/DDBJ whole genome shotgun (WGS) entry which is preliminary data.</text>
</comment>
<evidence type="ECO:0000256" key="3">
    <source>
        <dbReference type="RuleBase" id="RU361153"/>
    </source>
</evidence>
<dbReference type="PROSITE" id="PS51257">
    <property type="entry name" value="PROKAR_LIPOPROTEIN"/>
    <property type="match status" value="1"/>
</dbReference>
<dbReference type="AlphaFoldDB" id="A0A921HYA7"/>
<gene>
    <name evidence="7" type="ORF">H7U35_02885</name>
    <name evidence="6" type="ORF">K8W02_12100</name>
</gene>
<dbReference type="PANTHER" id="PTHR31297:SF13">
    <property type="entry name" value="PUTATIVE-RELATED"/>
    <property type="match status" value="1"/>
</dbReference>
<dbReference type="InterPro" id="IPR050386">
    <property type="entry name" value="Glycosyl_hydrolase_5"/>
</dbReference>
<evidence type="ECO:0000256" key="2">
    <source>
        <dbReference type="ARBA" id="ARBA00023295"/>
    </source>
</evidence>
<reference evidence="6" key="4">
    <citation type="submission" date="2021-09" db="EMBL/GenBank/DDBJ databases">
        <authorList>
            <person name="Gilroy R."/>
        </authorList>
    </citation>
    <scope>NUCLEOTIDE SEQUENCE</scope>
    <source>
        <strain evidence="6">CHK55-1828</strain>
    </source>
</reference>
<feature type="chain" id="PRO_5036857529" evidence="4">
    <location>
        <begin position="27"/>
        <end position="419"/>
    </location>
</feature>
<name>A0A921HYA7_9BACT</name>
<dbReference type="InterPro" id="IPR017853">
    <property type="entry name" value="GH"/>
</dbReference>
<evidence type="ECO:0000313" key="8">
    <source>
        <dbReference type="Proteomes" id="UP000717835"/>
    </source>
</evidence>
<dbReference type="Proteomes" id="UP000766986">
    <property type="component" value="Unassembled WGS sequence"/>
</dbReference>
<comment type="similarity">
    <text evidence="3">Belongs to the glycosyl hydrolase 5 (cellulase A) family.</text>
</comment>
<reference evidence="7 9" key="3">
    <citation type="journal article" date="2021" name="Sci. Rep.">
        <title>The distribution of antibiotic resistance genes in chicken gut microbiota commensals.</title>
        <authorList>
            <person name="Juricova H."/>
            <person name="Matiasovicova J."/>
            <person name="Kubasova T."/>
            <person name="Cejkova D."/>
            <person name="Rychlik I."/>
        </authorList>
    </citation>
    <scope>NUCLEOTIDE SEQUENCE [LARGE SCALE GENOMIC DNA]</scope>
    <source>
        <strain evidence="7 9">An772</strain>
    </source>
</reference>
<dbReference type="GO" id="GO:0008422">
    <property type="term" value="F:beta-glucosidase activity"/>
    <property type="evidence" value="ECO:0007669"/>
    <property type="project" value="TreeGrafter"/>
</dbReference>
<evidence type="ECO:0000256" key="4">
    <source>
        <dbReference type="SAM" id="SignalP"/>
    </source>
</evidence>
<accession>A0A921HYA7</accession>
<keyword evidence="4" id="KW-0732">Signal</keyword>
<feature type="domain" description="Glycoside hydrolase family 5" evidence="5">
    <location>
        <begin position="104"/>
        <end position="346"/>
    </location>
</feature>
<keyword evidence="2 3" id="KW-0326">Glycosidase</keyword>
<dbReference type="RefSeq" id="WP_022021577.1">
    <property type="nucleotide sequence ID" value="NZ_CAWVFH010000007.1"/>
</dbReference>
<reference evidence="6" key="2">
    <citation type="journal article" date="2021" name="PeerJ">
        <title>Extensive microbial diversity within the chicken gut microbiome revealed by metagenomics and culture.</title>
        <authorList>
            <person name="Gilroy R."/>
            <person name="Ravi A."/>
            <person name="Getino M."/>
            <person name="Pursley I."/>
            <person name="Horton D.L."/>
            <person name="Alikhan N.F."/>
            <person name="Baker D."/>
            <person name="Gharbi K."/>
            <person name="Hall N."/>
            <person name="Watson M."/>
            <person name="Adriaenssens E.M."/>
            <person name="Foster-Nyarko E."/>
            <person name="Jarju S."/>
            <person name="Secka A."/>
            <person name="Antonio M."/>
            <person name="Oren A."/>
            <person name="Chaudhuri R.R."/>
            <person name="La Ragione R."/>
            <person name="Hildebrand F."/>
            <person name="Pallen M.J."/>
        </authorList>
    </citation>
    <scope>NUCLEOTIDE SEQUENCE</scope>
    <source>
        <strain evidence="6">CHK55-1828</strain>
    </source>
</reference>
<dbReference type="GO" id="GO:0009251">
    <property type="term" value="P:glucan catabolic process"/>
    <property type="evidence" value="ECO:0007669"/>
    <property type="project" value="TreeGrafter"/>
</dbReference>
<dbReference type="PROSITE" id="PS00659">
    <property type="entry name" value="GLYCOSYL_HYDROL_F5"/>
    <property type="match status" value="1"/>
</dbReference>
<protein>
    <submittedName>
        <fullName evidence="6">Glycoside hydrolase family 5 protein</fullName>
    </submittedName>
</protein>
<organism evidence="6 8">
    <name type="scientific">Mediterranea massiliensis</name>
    <dbReference type="NCBI Taxonomy" id="1841865"/>
    <lineage>
        <taxon>Bacteria</taxon>
        <taxon>Pseudomonadati</taxon>
        <taxon>Bacteroidota</taxon>
        <taxon>Bacteroidia</taxon>
        <taxon>Bacteroidales</taxon>
        <taxon>Bacteroidaceae</taxon>
        <taxon>Mediterranea</taxon>
    </lineage>
</organism>
<dbReference type="OrthoDB" id="9800955at2"/>
<dbReference type="GO" id="GO:0005576">
    <property type="term" value="C:extracellular region"/>
    <property type="evidence" value="ECO:0007669"/>
    <property type="project" value="TreeGrafter"/>
</dbReference>
<dbReference type="InterPro" id="IPR001547">
    <property type="entry name" value="Glyco_hydro_5"/>
</dbReference>
<sequence length="419" mass="47917">MKNLLCVSLPLMLFMAALVGCSGRQAEKSVPEVSENKFVTIQGENLLEPNGSVLFIQGTNLGNWLNPEGYMFGFGKTNSAHFINEMFCQLVGPDFTADFWKKFKDVYVTREDIRFIKSTGANTIRLPFHYKIFTDEDYMGLTAAQDGFARVDSLVEWCRESGLYLILDMHDAPGGQTGDNIDDSYGYPWLFESEASQQLYADIWKRIADRYKDEPVILGYELLNEPIAPYFDNMDGLNATLEAVYKRGVAAIREVDRNHIILLGGAQWNGNFKPFKDSRFDDKLMYTCHRYGGKPTREAIRSIIAFRDSVGLPMYMGEIGHNTYEWQAAFCRVMKDANIGYTFWPYKKIDGSSFVGITPPDGWEEVVRFSEAPRTTYKEIREARSDQAVARKAMTDFLEAAKWKNCKIQEDYIRSLDMQ</sequence>
<proteinExistence type="inferred from homology"/>
<dbReference type="Proteomes" id="UP000717835">
    <property type="component" value="Unassembled WGS sequence"/>
</dbReference>
<dbReference type="EMBL" id="DYVX01000097">
    <property type="protein sequence ID" value="HJF93106.1"/>
    <property type="molecule type" value="Genomic_DNA"/>
</dbReference>
<evidence type="ECO:0000259" key="5">
    <source>
        <dbReference type="Pfam" id="PF00150"/>
    </source>
</evidence>
<dbReference type="EMBL" id="JACLYZ010000004">
    <property type="protein sequence ID" value="MBM6734177.1"/>
    <property type="molecule type" value="Genomic_DNA"/>
</dbReference>
<evidence type="ECO:0000313" key="6">
    <source>
        <dbReference type="EMBL" id="HJF93106.1"/>
    </source>
</evidence>
<keyword evidence="9" id="KW-1185">Reference proteome</keyword>
<reference evidence="7" key="1">
    <citation type="submission" date="2020-08" db="EMBL/GenBank/DDBJ databases">
        <authorList>
            <person name="Cejkova D."/>
            <person name="Kubasova T."/>
            <person name="Jahodarova E."/>
            <person name="Rychlik I."/>
        </authorList>
    </citation>
    <scope>NUCLEOTIDE SEQUENCE</scope>
    <source>
        <strain evidence="7">An772</strain>
    </source>
</reference>
<evidence type="ECO:0000256" key="1">
    <source>
        <dbReference type="ARBA" id="ARBA00022801"/>
    </source>
</evidence>
<dbReference type="SUPFAM" id="SSF51445">
    <property type="entry name" value="(Trans)glycosidases"/>
    <property type="match status" value="1"/>
</dbReference>
<dbReference type="GO" id="GO:0009986">
    <property type="term" value="C:cell surface"/>
    <property type="evidence" value="ECO:0007669"/>
    <property type="project" value="TreeGrafter"/>
</dbReference>
<dbReference type="Gene3D" id="3.20.20.80">
    <property type="entry name" value="Glycosidases"/>
    <property type="match status" value="1"/>
</dbReference>
<dbReference type="Pfam" id="PF00150">
    <property type="entry name" value="Cellulase"/>
    <property type="match status" value="1"/>
</dbReference>
<evidence type="ECO:0000313" key="7">
    <source>
        <dbReference type="EMBL" id="MBM6734177.1"/>
    </source>
</evidence>